<evidence type="ECO:0000256" key="7">
    <source>
        <dbReference type="RuleBase" id="RU000320"/>
    </source>
</evidence>
<feature type="compositionally biased region" description="Low complexity" evidence="8">
    <location>
        <begin position="466"/>
        <end position="476"/>
    </location>
</feature>
<feature type="region of interest" description="Disordered" evidence="8">
    <location>
        <begin position="454"/>
        <end position="488"/>
    </location>
</feature>
<feature type="compositionally biased region" description="Gly residues" evidence="8">
    <location>
        <begin position="454"/>
        <end position="465"/>
    </location>
</feature>
<evidence type="ECO:0000256" key="4">
    <source>
        <dbReference type="ARBA" id="ARBA00022989"/>
    </source>
</evidence>
<feature type="transmembrane region" description="Helical" evidence="9">
    <location>
        <begin position="34"/>
        <end position="56"/>
    </location>
</feature>
<dbReference type="PANTHER" id="PTHR42682:SF4">
    <property type="entry name" value="NADH-UBIQUINONE_PLASTOQUINONE"/>
    <property type="match status" value="1"/>
</dbReference>
<feature type="transmembrane region" description="Helical" evidence="9">
    <location>
        <begin position="109"/>
        <end position="127"/>
    </location>
</feature>
<accession>G5ICT5</accession>
<sequence length="529" mass="57186">MKHLSLVLPVLLPIIGGAAILFSPYRHKQRVNQWLTEGLVILNSLLVLWLVATHLGDSMVLFRLFGELKLEFRIDGMGRIFAGLVAILWPLATLYAFEYMEHETKTHTFFAYYVMTYGITVGIAFAGNLVTLYLFYELMTLVTFPLVMFTMTKEAIRASRKYLYYSLGGAAFAFFSLVFIMTYGGSTEFVLGGVLNREAAQGHADILLAMYVFAFFGFGVKAAIFPFHGWLPSASVAPTPVTALLHAVAVVKSGAFAIIRLTYYSYGAGFLKGTWAQWVVMGAAMVTIVYGSTMAVKEIHFKRRLAYSTISNLSYILLGATMMSPLGMVAALSHLVFHAFMKICGFFCAGAVMHRTGKEYVYELDGLGYKMPVTFACFTIASLSLIGIPPFAGFISKWNIAQSAVDCGAPMAYAAVGVLLYSALMTAVYMLTVVVRAYFPKTLTVDGNDDGHGLAGASGTSGGTDGTSRADAAGRTGASGTGHGGASVSDPGWKMKLPLIVFASAIILLGLCSRPLVHYFELLAGGMIK</sequence>
<evidence type="ECO:0000256" key="1">
    <source>
        <dbReference type="ARBA" id="ARBA00004651"/>
    </source>
</evidence>
<name>G5ICT5_9FIRM</name>
<keyword evidence="3 7" id="KW-0812">Transmembrane</keyword>
<feature type="transmembrane region" description="Helical" evidence="9">
    <location>
        <begin position="243"/>
        <end position="263"/>
    </location>
</feature>
<comment type="subcellular location">
    <subcellularLocation>
        <location evidence="1">Cell membrane</location>
        <topology evidence="1">Multi-pass membrane protein</topology>
    </subcellularLocation>
    <subcellularLocation>
        <location evidence="7">Membrane</location>
        <topology evidence="7">Multi-pass membrane protein</topology>
    </subcellularLocation>
</comment>
<reference evidence="11 12" key="1">
    <citation type="submission" date="2011-08" db="EMBL/GenBank/DDBJ databases">
        <title>The Genome Sequence of Clostridium hathewayi WAL-18680.</title>
        <authorList>
            <consortium name="The Broad Institute Genome Sequencing Platform"/>
            <person name="Earl A."/>
            <person name="Ward D."/>
            <person name="Feldgarden M."/>
            <person name="Gevers D."/>
            <person name="Finegold S.M."/>
            <person name="Summanen P.H."/>
            <person name="Molitoris D.R."/>
            <person name="Song M."/>
            <person name="Daigneault M."/>
            <person name="Allen-Vercoe E."/>
            <person name="Young S.K."/>
            <person name="Zeng Q."/>
            <person name="Gargeya S."/>
            <person name="Fitzgerald M."/>
            <person name="Haas B."/>
            <person name="Abouelleil A."/>
            <person name="Alvarado L."/>
            <person name="Arachchi H.M."/>
            <person name="Berlin A."/>
            <person name="Brown A."/>
            <person name="Chapman S.B."/>
            <person name="Chen Z."/>
            <person name="Dunbar C."/>
            <person name="Freedman E."/>
            <person name="Gearin G."/>
            <person name="Gellesch M."/>
            <person name="Goldberg J."/>
            <person name="Griggs A."/>
            <person name="Gujja S."/>
            <person name="Heiman D."/>
            <person name="Howarth C."/>
            <person name="Larson L."/>
            <person name="Lui A."/>
            <person name="MacDonald P.J.P."/>
            <person name="Montmayeur A."/>
            <person name="Murphy C."/>
            <person name="Neiman D."/>
            <person name="Pearson M."/>
            <person name="Priest M."/>
            <person name="Roberts A."/>
            <person name="Saif S."/>
            <person name="Shea T."/>
            <person name="Shenoy N."/>
            <person name="Sisk P."/>
            <person name="Stolte C."/>
            <person name="Sykes S."/>
            <person name="Wortman J."/>
            <person name="Nusbaum C."/>
            <person name="Birren B."/>
        </authorList>
    </citation>
    <scope>NUCLEOTIDE SEQUENCE [LARGE SCALE GENOMIC DNA]</scope>
    <source>
        <strain evidence="11 12">WAL-18680</strain>
    </source>
</reference>
<dbReference type="PANTHER" id="PTHR42682">
    <property type="entry name" value="HYDROGENASE-4 COMPONENT F"/>
    <property type="match status" value="1"/>
</dbReference>
<evidence type="ECO:0000313" key="12">
    <source>
        <dbReference type="Proteomes" id="UP000005384"/>
    </source>
</evidence>
<gene>
    <name evidence="11" type="ORF">HMPREF9473_01270</name>
</gene>
<feature type="transmembrane region" description="Helical" evidence="9">
    <location>
        <begin position="6"/>
        <end position="22"/>
    </location>
</feature>
<evidence type="ECO:0000256" key="6">
    <source>
        <dbReference type="ARBA" id="ARBA00023136"/>
    </source>
</evidence>
<feature type="transmembrane region" description="Helical" evidence="9">
    <location>
        <begin position="275"/>
        <end position="293"/>
    </location>
</feature>
<organism evidence="11 12">
    <name type="scientific">Hungatella hathewayi WAL-18680</name>
    <dbReference type="NCBI Taxonomy" id="742737"/>
    <lineage>
        <taxon>Bacteria</taxon>
        <taxon>Bacillati</taxon>
        <taxon>Bacillota</taxon>
        <taxon>Clostridia</taxon>
        <taxon>Lachnospirales</taxon>
        <taxon>Lachnospiraceae</taxon>
        <taxon>Hungatella</taxon>
    </lineage>
</organism>
<evidence type="ECO:0000256" key="8">
    <source>
        <dbReference type="SAM" id="MobiDB-lite"/>
    </source>
</evidence>
<dbReference type="PRINTS" id="PR01434">
    <property type="entry name" value="NADHDHGNASE5"/>
</dbReference>
<dbReference type="InterPro" id="IPR052175">
    <property type="entry name" value="ComplexI-like_HydComp"/>
</dbReference>
<feature type="transmembrane region" description="Helical" evidence="9">
    <location>
        <begin position="76"/>
        <end position="97"/>
    </location>
</feature>
<feature type="transmembrane region" description="Helical" evidence="9">
    <location>
        <begin position="206"/>
        <end position="231"/>
    </location>
</feature>
<dbReference type="Pfam" id="PF00361">
    <property type="entry name" value="Proton_antipo_M"/>
    <property type="match status" value="1"/>
</dbReference>
<dbReference type="RefSeq" id="WP_006779255.1">
    <property type="nucleotide sequence ID" value="NZ_CP040506.1"/>
</dbReference>
<dbReference type="AlphaFoldDB" id="G5ICT5"/>
<dbReference type="GO" id="GO:0005886">
    <property type="term" value="C:plasma membrane"/>
    <property type="evidence" value="ECO:0007669"/>
    <property type="project" value="UniProtKB-SubCell"/>
</dbReference>
<feature type="transmembrane region" description="Helical" evidence="9">
    <location>
        <begin position="305"/>
        <end position="323"/>
    </location>
</feature>
<keyword evidence="6 9" id="KW-0472">Membrane</keyword>
<keyword evidence="5" id="KW-0560">Oxidoreductase</keyword>
<dbReference type="InterPro" id="IPR001750">
    <property type="entry name" value="ND/Mrp_TM"/>
</dbReference>
<dbReference type="EMBL" id="ADLN01000012">
    <property type="protein sequence ID" value="EHI60706.1"/>
    <property type="molecule type" value="Genomic_DNA"/>
</dbReference>
<keyword evidence="2" id="KW-1003">Cell membrane</keyword>
<dbReference type="PATRIC" id="fig|742737.3.peg.1279"/>
<dbReference type="HOGENOM" id="CLU_007100_9_3_9"/>
<evidence type="ECO:0000313" key="11">
    <source>
        <dbReference type="EMBL" id="EHI60706.1"/>
    </source>
</evidence>
<evidence type="ECO:0000256" key="9">
    <source>
        <dbReference type="SAM" id="Phobius"/>
    </source>
</evidence>
<evidence type="ECO:0000259" key="10">
    <source>
        <dbReference type="Pfam" id="PF00361"/>
    </source>
</evidence>
<protein>
    <recommendedName>
        <fullName evidence="10">NADH:quinone oxidoreductase/Mrp antiporter transmembrane domain-containing protein</fullName>
    </recommendedName>
</protein>
<feature type="transmembrane region" description="Helical" evidence="9">
    <location>
        <begin position="163"/>
        <end position="186"/>
    </location>
</feature>
<evidence type="ECO:0000256" key="5">
    <source>
        <dbReference type="ARBA" id="ARBA00023002"/>
    </source>
</evidence>
<evidence type="ECO:0000256" key="3">
    <source>
        <dbReference type="ARBA" id="ARBA00022692"/>
    </source>
</evidence>
<feature type="transmembrane region" description="Helical" evidence="9">
    <location>
        <begin position="412"/>
        <end position="435"/>
    </location>
</feature>
<dbReference type="OrthoDB" id="9807568at2"/>
<dbReference type="Proteomes" id="UP000005384">
    <property type="component" value="Unassembled WGS sequence"/>
</dbReference>
<proteinExistence type="predicted"/>
<comment type="caution">
    <text evidence="11">The sequence shown here is derived from an EMBL/GenBank/DDBJ whole genome shotgun (WGS) entry which is preliminary data.</text>
</comment>
<feature type="transmembrane region" description="Helical" evidence="9">
    <location>
        <begin position="133"/>
        <end position="151"/>
    </location>
</feature>
<dbReference type="GO" id="GO:0016491">
    <property type="term" value="F:oxidoreductase activity"/>
    <property type="evidence" value="ECO:0007669"/>
    <property type="project" value="UniProtKB-KW"/>
</dbReference>
<keyword evidence="4 9" id="KW-1133">Transmembrane helix</keyword>
<keyword evidence="12" id="KW-1185">Reference proteome</keyword>
<feature type="transmembrane region" description="Helical" evidence="9">
    <location>
        <begin position="373"/>
        <end position="392"/>
    </location>
</feature>
<feature type="transmembrane region" description="Helical" evidence="9">
    <location>
        <begin position="497"/>
        <end position="517"/>
    </location>
</feature>
<feature type="transmembrane region" description="Helical" evidence="9">
    <location>
        <begin position="329"/>
        <end position="352"/>
    </location>
</feature>
<evidence type="ECO:0000256" key="2">
    <source>
        <dbReference type="ARBA" id="ARBA00022475"/>
    </source>
</evidence>
<feature type="domain" description="NADH:quinone oxidoreductase/Mrp antiporter transmembrane" evidence="10">
    <location>
        <begin position="126"/>
        <end position="416"/>
    </location>
</feature>